<dbReference type="AlphaFoldDB" id="A0A5B9QG58"/>
<gene>
    <name evidence="6" type="primary">carQ_2</name>
    <name evidence="6" type="ORF">Pr1d_38760</name>
</gene>
<evidence type="ECO:0000259" key="5">
    <source>
        <dbReference type="Pfam" id="PF04542"/>
    </source>
</evidence>
<proteinExistence type="inferred from homology"/>
<dbReference type="EMBL" id="CP042913">
    <property type="protein sequence ID" value="QEG36562.1"/>
    <property type="molecule type" value="Genomic_DNA"/>
</dbReference>
<dbReference type="PANTHER" id="PTHR43133">
    <property type="entry name" value="RNA POLYMERASE ECF-TYPE SIGMA FACTO"/>
    <property type="match status" value="1"/>
</dbReference>
<dbReference type="InterPro" id="IPR039425">
    <property type="entry name" value="RNA_pol_sigma-70-like"/>
</dbReference>
<name>A0A5B9QG58_9BACT</name>
<keyword evidence="3" id="KW-0731">Sigma factor</keyword>
<sequence>MSYIGLRTDPFRFSNWKLVFSKFPIPDFLVARLTYNSEGYFSAFLLEFTCEGALVEDHSLEKDNQRDEFARLFAKHDRWLYAYLVTLLGNSAHAEDVFQEVCVVLWREYEQFELGSDFVKWVAVVAHNQVRKFRRQKKHAGFQVNEVAFDLLAAEGVRRADLFDCRRDALRGCLSKLSAADRSLVQQCYEERKVNFKATAQRLGRSENTVYKALNRIRRVLQECINRTLVSEGLG</sequence>
<evidence type="ECO:0000256" key="4">
    <source>
        <dbReference type="ARBA" id="ARBA00023163"/>
    </source>
</evidence>
<accession>A0A5B9QG58</accession>
<keyword evidence="2" id="KW-0805">Transcription regulation</keyword>
<dbReference type="Gene3D" id="1.10.10.10">
    <property type="entry name" value="Winged helix-like DNA-binding domain superfamily/Winged helix DNA-binding domain"/>
    <property type="match status" value="1"/>
</dbReference>
<dbReference type="InterPro" id="IPR013324">
    <property type="entry name" value="RNA_pol_sigma_r3/r4-like"/>
</dbReference>
<dbReference type="InterPro" id="IPR014331">
    <property type="entry name" value="RNA_pol_sigma70_ECF_RHOBA"/>
</dbReference>
<protein>
    <submittedName>
        <fullName evidence="6">RNA polymerase sigma factor CarQ</fullName>
    </submittedName>
</protein>
<dbReference type="GO" id="GO:0016987">
    <property type="term" value="F:sigma factor activity"/>
    <property type="evidence" value="ECO:0007669"/>
    <property type="project" value="UniProtKB-KW"/>
</dbReference>
<dbReference type="GO" id="GO:0006352">
    <property type="term" value="P:DNA-templated transcription initiation"/>
    <property type="evidence" value="ECO:0007669"/>
    <property type="project" value="InterPro"/>
</dbReference>
<evidence type="ECO:0000256" key="2">
    <source>
        <dbReference type="ARBA" id="ARBA00023015"/>
    </source>
</evidence>
<evidence type="ECO:0000313" key="7">
    <source>
        <dbReference type="Proteomes" id="UP000323917"/>
    </source>
</evidence>
<dbReference type="PANTHER" id="PTHR43133:SF51">
    <property type="entry name" value="RNA POLYMERASE SIGMA FACTOR"/>
    <property type="match status" value="1"/>
</dbReference>
<evidence type="ECO:0000313" key="6">
    <source>
        <dbReference type="EMBL" id="QEG36562.1"/>
    </source>
</evidence>
<dbReference type="InterPro" id="IPR036388">
    <property type="entry name" value="WH-like_DNA-bd_sf"/>
</dbReference>
<dbReference type="SUPFAM" id="SSF88659">
    <property type="entry name" value="Sigma3 and sigma4 domains of RNA polymerase sigma factors"/>
    <property type="match status" value="1"/>
</dbReference>
<keyword evidence="7" id="KW-1185">Reference proteome</keyword>
<keyword evidence="4" id="KW-0804">Transcription</keyword>
<dbReference type="SUPFAM" id="SSF88946">
    <property type="entry name" value="Sigma2 domain of RNA polymerase sigma factors"/>
    <property type="match status" value="1"/>
</dbReference>
<feature type="domain" description="RNA polymerase sigma-70 region 2" evidence="5">
    <location>
        <begin position="72"/>
        <end position="138"/>
    </location>
</feature>
<dbReference type="InterPro" id="IPR013325">
    <property type="entry name" value="RNA_pol_sigma_r2"/>
</dbReference>
<comment type="similarity">
    <text evidence="1">Belongs to the sigma-70 factor family. ECF subfamily.</text>
</comment>
<evidence type="ECO:0000256" key="1">
    <source>
        <dbReference type="ARBA" id="ARBA00010641"/>
    </source>
</evidence>
<dbReference type="InterPro" id="IPR014284">
    <property type="entry name" value="RNA_pol_sigma-70_dom"/>
</dbReference>
<dbReference type="NCBIfam" id="TIGR02937">
    <property type="entry name" value="sigma70-ECF"/>
    <property type="match status" value="1"/>
</dbReference>
<dbReference type="Pfam" id="PF04542">
    <property type="entry name" value="Sigma70_r2"/>
    <property type="match status" value="1"/>
</dbReference>
<dbReference type="InterPro" id="IPR007627">
    <property type="entry name" value="RNA_pol_sigma70_r2"/>
</dbReference>
<dbReference type="KEGG" id="bgok:Pr1d_38760"/>
<organism evidence="6 7">
    <name type="scientific">Bythopirellula goksoeyrii</name>
    <dbReference type="NCBI Taxonomy" id="1400387"/>
    <lineage>
        <taxon>Bacteria</taxon>
        <taxon>Pseudomonadati</taxon>
        <taxon>Planctomycetota</taxon>
        <taxon>Planctomycetia</taxon>
        <taxon>Pirellulales</taxon>
        <taxon>Lacipirellulaceae</taxon>
        <taxon>Bythopirellula</taxon>
    </lineage>
</organism>
<dbReference type="Gene3D" id="1.10.1740.10">
    <property type="match status" value="1"/>
</dbReference>
<dbReference type="NCBIfam" id="TIGR02989">
    <property type="entry name" value="Sig-70_gvs1"/>
    <property type="match status" value="1"/>
</dbReference>
<dbReference type="Proteomes" id="UP000323917">
    <property type="component" value="Chromosome"/>
</dbReference>
<evidence type="ECO:0000256" key="3">
    <source>
        <dbReference type="ARBA" id="ARBA00023082"/>
    </source>
</evidence>
<reference evidence="6 7" key="1">
    <citation type="submission" date="2019-08" db="EMBL/GenBank/DDBJ databases">
        <title>Deep-cultivation of Planctomycetes and their phenomic and genomic characterization uncovers novel biology.</title>
        <authorList>
            <person name="Wiegand S."/>
            <person name="Jogler M."/>
            <person name="Boedeker C."/>
            <person name="Pinto D."/>
            <person name="Vollmers J."/>
            <person name="Rivas-Marin E."/>
            <person name="Kohn T."/>
            <person name="Peeters S.H."/>
            <person name="Heuer A."/>
            <person name="Rast P."/>
            <person name="Oberbeckmann S."/>
            <person name="Bunk B."/>
            <person name="Jeske O."/>
            <person name="Meyerdierks A."/>
            <person name="Storesund J.E."/>
            <person name="Kallscheuer N."/>
            <person name="Luecker S."/>
            <person name="Lage O.M."/>
            <person name="Pohl T."/>
            <person name="Merkel B.J."/>
            <person name="Hornburger P."/>
            <person name="Mueller R.-W."/>
            <person name="Bruemmer F."/>
            <person name="Labrenz M."/>
            <person name="Spormann A.M."/>
            <person name="Op den Camp H."/>
            <person name="Overmann J."/>
            <person name="Amann R."/>
            <person name="Jetten M.S.M."/>
            <person name="Mascher T."/>
            <person name="Medema M.H."/>
            <person name="Devos D.P."/>
            <person name="Kaster A.-K."/>
            <person name="Ovreas L."/>
            <person name="Rohde M."/>
            <person name="Galperin M.Y."/>
            <person name="Jogler C."/>
        </authorList>
    </citation>
    <scope>NUCLEOTIDE SEQUENCE [LARGE SCALE GENOMIC DNA]</scope>
    <source>
        <strain evidence="6 7">Pr1d</strain>
    </source>
</reference>